<feature type="region of interest" description="Disordered" evidence="1">
    <location>
        <begin position="223"/>
        <end position="263"/>
    </location>
</feature>
<evidence type="ECO:0000313" key="3">
    <source>
        <dbReference type="Proteomes" id="UP001209570"/>
    </source>
</evidence>
<feature type="compositionally biased region" description="Low complexity" evidence="1">
    <location>
        <begin position="486"/>
        <end position="498"/>
    </location>
</feature>
<dbReference type="EMBL" id="JAKCXM010000032">
    <property type="protein sequence ID" value="KAJ0406494.1"/>
    <property type="molecule type" value="Genomic_DNA"/>
</dbReference>
<feature type="compositionally biased region" description="Basic and acidic residues" evidence="1">
    <location>
        <begin position="247"/>
        <end position="263"/>
    </location>
</feature>
<evidence type="ECO:0000313" key="2">
    <source>
        <dbReference type="EMBL" id="KAJ0406494.1"/>
    </source>
</evidence>
<feature type="compositionally biased region" description="Basic and acidic residues" evidence="1">
    <location>
        <begin position="223"/>
        <end position="238"/>
    </location>
</feature>
<feature type="compositionally biased region" description="Basic and acidic residues" evidence="1">
    <location>
        <begin position="504"/>
        <end position="526"/>
    </location>
</feature>
<name>A0AAD5LQY5_PYTIN</name>
<feature type="region of interest" description="Disordered" evidence="1">
    <location>
        <begin position="28"/>
        <end position="74"/>
    </location>
</feature>
<reference evidence="2" key="1">
    <citation type="submission" date="2021-12" db="EMBL/GenBank/DDBJ databases">
        <title>Prjna785345.</title>
        <authorList>
            <person name="Rujirawat T."/>
            <person name="Krajaejun T."/>
        </authorList>
    </citation>
    <scope>NUCLEOTIDE SEQUENCE</scope>
    <source>
        <strain evidence="2">Pi057C3</strain>
    </source>
</reference>
<sequence>MDSMPAMSKVQPLRRRRYCVCGRLCSPDSAATSNQHNVPQDDDPLHATAASPEALGAAQFPIPAPAPAPSTSTPAATDALSVLQLKVRALERYKTNYELLCSQLAELNTQVGLQLQRHEVDVSTLEQTIAALQQQNATLSRELQDAQTQLQQRQQVSEHSDRVAQQLATAAELLTTSEKRLQEHEQELQQELRAVQTALESARRDAEQLRETNAALGDALERAQEELSAEAKGHDAAMKRLRRQHKSERQQRETELDAARDASETLRASLRQLKKQVKQIREERDVLTKQVAHAHGNATHLTAVIESQRAEMQRQETKLQRWRRAHQEAQRELSEVKQELAETGAQLLAAKEALVERNARVEALTTELRTATTAAETHANRERQLSEEIASLRQQLEECSAANEQLQSALKQATREDQDREALELQRRCRKELQQVRQLLSLNHQRTTESTRDMKVLKHELSSVQQLLRKCQQTSSSSRTASKQKAASSYDDLLSDSAAEGDAVEDRETAERRPEGDAVEDRETAERRRRLRQQQLLRHRADVEKAVLQTAIMEQVEHSAVR</sequence>
<gene>
    <name evidence="2" type="ORF">P43SY_001425</name>
</gene>
<dbReference type="PRINTS" id="PR01608">
    <property type="entry name" value="BACINVASINC"/>
</dbReference>
<feature type="compositionally biased region" description="Polar residues" evidence="1">
    <location>
        <begin position="471"/>
        <end position="485"/>
    </location>
</feature>
<accession>A0AAD5LQY5</accession>
<organism evidence="2 3">
    <name type="scientific">Pythium insidiosum</name>
    <name type="common">Pythiosis disease agent</name>
    <dbReference type="NCBI Taxonomy" id="114742"/>
    <lineage>
        <taxon>Eukaryota</taxon>
        <taxon>Sar</taxon>
        <taxon>Stramenopiles</taxon>
        <taxon>Oomycota</taxon>
        <taxon>Peronosporomycetes</taxon>
        <taxon>Pythiales</taxon>
        <taxon>Pythiaceae</taxon>
        <taxon>Pythium</taxon>
    </lineage>
</organism>
<dbReference type="Proteomes" id="UP001209570">
    <property type="component" value="Unassembled WGS sequence"/>
</dbReference>
<keyword evidence="3" id="KW-1185">Reference proteome</keyword>
<protein>
    <submittedName>
        <fullName evidence="2">Uncharacterized protein</fullName>
    </submittedName>
</protein>
<feature type="region of interest" description="Disordered" evidence="1">
    <location>
        <begin position="471"/>
        <end position="531"/>
    </location>
</feature>
<dbReference type="AlphaFoldDB" id="A0AAD5LQY5"/>
<feature type="compositionally biased region" description="Polar residues" evidence="1">
    <location>
        <begin position="29"/>
        <end position="38"/>
    </location>
</feature>
<proteinExistence type="predicted"/>
<comment type="caution">
    <text evidence="2">The sequence shown here is derived from an EMBL/GenBank/DDBJ whole genome shotgun (WGS) entry which is preliminary data.</text>
</comment>
<evidence type="ECO:0000256" key="1">
    <source>
        <dbReference type="SAM" id="MobiDB-lite"/>
    </source>
</evidence>